<evidence type="ECO:0000313" key="5">
    <source>
        <dbReference type="EMBL" id="KAK0182460.1"/>
    </source>
</evidence>
<feature type="chain" id="PRO_5041424715" evidence="4">
    <location>
        <begin position="21"/>
        <end position="85"/>
    </location>
</feature>
<dbReference type="GO" id="GO:0005576">
    <property type="term" value="C:extracellular region"/>
    <property type="evidence" value="ECO:0007669"/>
    <property type="project" value="UniProtKB-SubCell"/>
</dbReference>
<keyword evidence="6" id="KW-1185">Reference proteome</keyword>
<comment type="subcellular location">
    <subcellularLocation>
        <location evidence="1">Secreted</location>
    </subcellularLocation>
</comment>
<keyword evidence="3" id="KW-1015">Disulfide bond</keyword>
<accession>A0AA39G6I3</accession>
<dbReference type="GO" id="GO:0008200">
    <property type="term" value="F:ion channel inhibitor activity"/>
    <property type="evidence" value="ECO:0007669"/>
    <property type="project" value="InterPro"/>
</dbReference>
<evidence type="ECO:0000256" key="2">
    <source>
        <dbReference type="ARBA" id="ARBA00022525"/>
    </source>
</evidence>
<protein>
    <submittedName>
        <fullName evidence="5">Uncharacterized protein</fullName>
    </submittedName>
</protein>
<keyword evidence="4" id="KW-0732">Signal</keyword>
<proteinExistence type="predicted"/>
<sequence length="85" mass="9683">MQRVQLLCLAVLLTVMAIYAAPNNRYDGDVINELNNEEYENNSFDDFENMNLPSARCGRIGHYCTQTSDCCPKLRCHSYLAKCVT</sequence>
<dbReference type="Proteomes" id="UP001168972">
    <property type="component" value="Unassembled WGS sequence"/>
</dbReference>
<evidence type="ECO:0000313" key="6">
    <source>
        <dbReference type="Proteomes" id="UP001168972"/>
    </source>
</evidence>
<dbReference type="InterPro" id="IPR011696">
    <property type="entry name" value="Huwentoxin-1"/>
</dbReference>
<comment type="caution">
    <text evidence="5">The sequence shown here is derived from an EMBL/GenBank/DDBJ whole genome shotgun (WGS) entry which is preliminary data.</text>
</comment>
<evidence type="ECO:0000256" key="4">
    <source>
        <dbReference type="SAM" id="SignalP"/>
    </source>
</evidence>
<evidence type="ECO:0000256" key="3">
    <source>
        <dbReference type="ARBA" id="ARBA00023157"/>
    </source>
</evidence>
<gene>
    <name evidence="5" type="ORF">PV327_000601</name>
</gene>
<feature type="signal peptide" evidence="4">
    <location>
        <begin position="1"/>
        <end position="20"/>
    </location>
</feature>
<reference evidence="5" key="1">
    <citation type="journal article" date="2023" name="bioRxiv">
        <title>Scaffold-level genome assemblies of two parasitoid biocontrol wasps reveal the parthenogenesis mechanism and an associated novel virus.</title>
        <authorList>
            <person name="Inwood S."/>
            <person name="Skelly J."/>
            <person name="Guhlin J."/>
            <person name="Harrop T."/>
            <person name="Goldson S."/>
            <person name="Dearden P."/>
        </authorList>
    </citation>
    <scope>NUCLEOTIDE SEQUENCE</scope>
    <source>
        <strain evidence="5">Lincoln</strain>
        <tissue evidence="5">Whole body</tissue>
    </source>
</reference>
<dbReference type="EMBL" id="JAQQBR010000001">
    <property type="protein sequence ID" value="KAK0182460.1"/>
    <property type="molecule type" value="Genomic_DNA"/>
</dbReference>
<evidence type="ECO:0000256" key="1">
    <source>
        <dbReference type="ARBA" id="ARBA00004613"/>
    </source>
</evidence>
<keyword evidence="2" id="KW-0964">Secreted</keyword>
<reference evidence="5" key="2">
    <citation type="submission" date="2023-03" db="EMBL/GenBank/DDBJ databases">
        <authorList>
            <person name="Inwood S.N."/>
            <person name="Skelly J.G."/>
            <person name="Guhlin J."/>
            <person name="Harrop T.W.R."/>
            <person name="Goldson S.G."/>
            <person name="Dearden P.K."/>
        </authorList>
    </citation>
    <scope>NUCLEOTIDE SEQUENCE</scope>
    <source>
        <strain evidence="5">Lincoln</strain>
        <tissue evidence="5">Whole body</tissue>
    </source>
</reference>
<dbReference type="Pfam" id="PF07740">
    <property type="entry name" value="Toxin_12"/>
    <property type="match status" value="1"/>
</dbReference>
<organism evidence="5 6">
    <name type="scientific">Microctonus hyperodae</name>
    <name type="common">Parasitoid wasp</name>
    <dbReference type="NCBI Taxonomy" id="165561"/>
    <lineage>
        <taxon>Eukaryota</taxon>
        <taxon>Metazoa</taxon>
        <taxon>Ecdysozoa</taxon>
        <taxon>Arthropoda</taxon>
        <taxon>Hexapoda</taxon>
        <taxon>Insecta</taxon>
        <taxon>Pterygota</taxon>
        <taxon>Neoptera</taxon>
        <taxon>Endopterygota</taxon>
        <taxon>Hymenoptera</taxon>
        <taxon>Apocrita</taxon>
        <taxon>Ichneumonoidea</taxon>
        <taxon>Braconidae</taxon>
        <taxon>Euphorinae</taxon>
        <taxon>Microctonus</taxon>
    </lineage>
</organism>
<name>A0AA39G6I3_MICHY</name>
<dbReference type="AlphaFoldDB" id="A0AA39G6I3"/>